<feature type="compositionally biased region" description="Basic and acidic residues" evidence="1">
    <location>
        <begin position="1"/>
        <end position="16"/>
    </location>
</feature>
<organism evidence="2 3">
    <name type="scientific">Jiella pacifica</name>
    <dbReference type="NCBI Taxonomy" id="2696469"/>
    <lineage>
        <taxon>Bacteria</taxon>
        <taxon>Pseudomonadati</taxon>
        <taxon>Pseudomonadota</taxon>
        <taxon>Alphaproteobacteria</taxon>
        <taxon>Hyphomicrobiales</taxon>
        <taxon>Aurantimonadaceae</taxon>
        <taxon>Jiella</taxon>
    </lineage>
</organism>
<protein>
    <submittedName>
        <fullName evidence="2">Uncharacterized protein</fullName>
    </submittedName>
</protein>
<gene>
    <name evidence="2" type="ORF">GTK09_02635</name>
</gene>
<name>A0A6N9SW84_9HYPH</name>
<evidence type="ECO:0000313" key="3">
    <source>
        <dbReference type="Proteomes" id="UP000469011"/>
    </source>
</evidence>
<comment type="caution">
    <text evidence="2">The sequence shown here is derived from an EMBL/GenBank/DDBJ whole genome shotgun (WGS) entry which is preliminary data.</text>
</comment>
<dbReference type="AlphaFoldDB" id="A0A6N9SW84"/>
<proteinExistence type="predicted"/>
<dbReference type="RefSeq" id="WP_163460897.1">
    <property type="nucleotide sequence ID" value="NZ_JAAAMG010000001.1"/>
</dbReference>
<dbReference type="Proteomes" id="UP000469011">
    <property type="component" value="Unassembled WGS sequence"/>
</dbReference>
<evidence type="ECO:0000256" key="1">
    <source>
        <dbReference type="SAM" id="MobiDB-lite"/>
    </source>
</evidence>
<keyword evidence="3" id="KW-1185">Reference proteome</keyword>
<dbReference type="EMBL" id="JAAAMG010000001">
    <property type="protein sequence ID" value="NDW03313.1"/>
    <property type="molecule type" value="Genomic_DNA"/>
</dbReference>
<sequence>MKTELPSQPREHRPKFESVIFPPSESGTYPLASTRMMTMDSLADSEPFEVSFESLAARSEQRPGLSEDCMEGEPTLDELLDEPIARLLMAYDRVDPEVLQELVRRRFA</sequence>
<evidence type="ECO:0000313" key="2">
    <source>
        <dbReference type="EMBL" id="NDW03313.1"/>
    </source>
</evidence>
<feature type="region of interest" description="Disordered" evidence="1">
    <location>
        <begin position="1"/>
        <end position="21"/>
    </location>
</feature>
<accession>A0A6N9SW84</accession>
<reference evidence="2 3" key="1">
    <citation type="submission" date="2020-01" db="EMBL/GenBank/DDBJ databases">
        <title>Jiella pacifica sp. nov.</title>
        <authorList>
            <person name="Xue Z."/>
            <person name="Zhu S."/>
            <person name="Chen J."/>
            <person name="Yang J."/>
        </authorList>
    </citation>
    <scope>NUCLEOTIDE SEQUENCE [LARGE SCALE GENOMIC DNA]</scope>
    <source>
        <strain evidence="2 3">40Bstr34</strain>
    </source>
</reference>